<gene>
    <name evidence="2" type="ORF">C8N44_10432</name>
</gene>
<protein>
    <recommendedName>
        <fullName evidence="4">DUF465 domain-containing protein</fullName>
    </recommendedName>
</protein>
<dbReference type="RefSeq" id="WP_107975057.1">
    <property type="nucleotide sequence ID" value="NZ_BMEZ01000004.1"/>
</dbReference>
<comment type="caution">
    <text evidence="2">The sequence shown here is derived from an EMBL/GenBank/DDBJ whole genome shotgun (WGS) entry which is preliminary data.</text>
</comment>
<dbReference type="AlphaFoldDB" id="A0A2T6B3L5"/>
<dbReference type="OrthoDB" id="7362854at2"/>
<dbReference type="EMBL" id="QBKN01000004">
    <property type="protein sequence ID" value="PTX50677.1"/>
    <property type="molecule type" value="Genomic_DNA"/>
</dbReference>
<evidence type="ECO:0000313" key="2">
    <source>
        <dbReference type="EMBL" id="PTX50677.1"/>
    </source>
</evidence>
<keyword evidence="1" id="KW-0175">Coiled coil</keyword>
<dbReference type="InterPro" id="IPR038444">
    <property type="entry name" value="DUF465_sf"/>
</dbReference>
<feature type="coiled-coil region" evidence="1">
    <location>
        <begin position="7"/>
        <end position="55"/>
    </location>
</feature>
<keyword evidence="3" id="KW-1185">Reference proteome</keyword>
<dbReference type="Proteomes" id="UP000244069">
    <property type="component" value="Unassembled WGS sequence"/>
</dbReference>
<proteinExistence type="predicted"/>
<name>A0A2T6B3L5_9RHOB</name>
<dbReference type="Pfam" id="PF04325">
    <property type="entry name" value="DUF465"/>
    <property type="match status" value="1"/>
</dbReference>
<reference evidence="2 3" key="1">
    <citation type="submission" date="2018-04" db="EMBL/GenBank/DDBJ databases">
        <title>Genomic Encyclopedia of Archaeal and Bacterial Type Strains, Phase II (KMG-II): from individual species to whole genera.</title>
        <authorList>
            <person name="Goeker M."/>
        </authorList>
    </citation>
    <scope>NUCLEOTIDE SEQUENCE [LARGE SCALE GENOMIC DNA]</scope>
    <source>
        <strain evidence="2 3">DSM 29329</strain>
    </source>
</reference>
<dbReference type="InterPro" id="IPR007420">
    <property type="entry name" value="DUF465"/>
</dbReference>
<evidence type="ECO:0000256" key="1">
    <source>
        <dbReference type="SAM" id="Coils"/>
    </source>
</evidence>
<dbReference type="Gene3D" id="6.10.280.50">
    <property type="match status" value="1"/>
</dbReference>
<evidence type="ECO:0000313" key="3">
    <source>
        <dbReference type="Proteomes" id="UP000244069"/>
    </source>
</evidence>
<organism evidence="2 3">
    <name type="scientific">Allosediminivita pacifica</name>
    <dbReference type="NCBI Taxonomy" id="1267769"/>
    <lineage>
        <taxon>Bacteria</taxon>
        <taxon>Pseudomonadati</taxon>
        <taxon>Pseudomonadota</taxon>
        <taxon>Alphaproteobacteria</taxon>
        <taxon>Rhodobacterales</taxon>
        <taxon>Paracoccaceae</taxon>
        <taxon>Allosediminivita</taxon>
    </lineage>
</organism>
<sequence length="56" mass="6514">MSLTSHVQELKKKHRILSEEVEEAQRNPGMDALRLSELKRRKLKLKEEITRLSGTA</sequence>
<evidence type="ECO:0008006" key="4">
    <source>
        <dbReference type="Google" id="ProtNLM"/>
    </source>
</evidence>
<accession>A0A2T6B3L5</accession>